<dbReference type="InterPro" id="IPR047296">
    <property type="entry name" value="GIY-YIG_UvrC_Cho"/>
</dbReference>
<dbReference type="FunFam" id="3.30.420.10:FF:000045">
    <property type="entry name" value="3'-5' exonuclease DinG"/>
    <property type="match status" value="1"/>
</dbReference>
<comment type="caution">
    <text evidence="13">The sequence shown here is derived from an EMBL/GenBank/DDBJ whole genome shotgun (WGS) entry which is preliminary data.</text>
</comment>
<evidence type="ECO:0000256" key="10">
    <source>
        <dbReference type="ARBA" id="ARBA00042138"/>
    </source>
</evidence>
<evidence type="ECO:0000259" key="12">
    <source>
        <dbReference type="PROSITE" id="PS50164"/>
    </source>
</evidence>
<dbReference type="GO" id="GO:0006260">
    <property type="term" value="P:DNA replication"/>
    <property type="evidence" value="ECO:0007669"/>
    <property type="project" value="InterPro"/>
</dbReference>
<keyword evidence="4" id="KW-0267">Excision nuclease</keyword>
<evidence type="ECO:0000256" key="3">
    <source>
        <dbReference type="ARBA" id="ARBA00022801"/>
    </source>
</evidence>
<evidence type="ECO:0000256" key="9">
    <source>
        <dbReference type="ARBA" id="ARBA00040756"/>
    </source>
</evidence>
<evidence type="ECO:0000256" key="8">
    <source>
        <dbReference type="ARBA" id="ARBA00026073"/>
    </source>
</evidence>
<evidence type="ECO:0000256" key="2">
    <source>
        <dbReference type="ARBA" id="ARBA00022769"/>
    </source>
</evidence>
<dbReference type="PANTHER" id="PTHR30562:SF10">
    <property type="entry name" value="EXCINUCLEASE CHO"/>
    <property type="match status" value="1"/>
</dbReference>
<evidence type="ECO:0000256" key="1">
    <source>
        <dbReference type="ARBA" id="ARBA00022763"/>
    </source>
</evidence>
<dbReference type="PROSITE" id="PS50164">
    <property type="entry name" value="GIY_YIG"/>
    <property type="match status" value="1"/>
</dbReference>
<dbReference type="EMBL" id="QEWP01000004">
    <property type="protein sequence ID" value="PWE00075.1"/>
    <property type="molecule type" value="Genomic_DNA"/>
</dbReference>
<protein>
    <recommendedName>
        <fullName evidence="9">Excinuclease cho</fullName>
    </recommendedName>
    <alternativeName>
        <fullName evidence="11">Endonuclease cho</fullName>
    </alternativeName>
    <alternativeName>
        <fullName evidence="10">UvrC homolog protein</fullName>
    </alternativeName>
</protein>
<dbReference type="SMART" id="SM00479">
    <property type="entry name" value="EXOIII"/>
    <property type="match status" value="1"/>
</dbReference>
<dbReference type="AlphaFoldDB" id="A0A2U2BAH9"/>
<gene>
    <name evidence="13" type="ORF">DDZ16_06865</name>
</gene>
<name>A0A2U2BAH9_9BACT</name>
<keyword evidence="6" id="KW-0742">SOS response</keyword>
<dbReference type="NCBIfam" id="TIGR00573">
    <property type="entry name" value="dnaq"/>
    <property type="match status" value="1"/>
</dbReference>
<proteinExistence type="predicted"/>
<dbReference type="OrthoDB" id="9803913at2"/>
<dbReference type="GO" id="GO:0006289">
    <property type="term" value="P:nucleotide-excision repair"/>
    <property type="evidence" value="ECO:0007669"/>
    <property type="project" value="InterPro"/>
</dbReference>
<dbReference type="InterPro" id="IPR035901">
    <property type="entry name" value="GIY-YIG_endonuc_sf"/>
</dbReference>
<evidence type="ECO:0000256" key="11">
    <source>
        <dbReference type="ARBA" id="ARBA00042732"/>
    </source>
</evidence>
<dbReference type="InterPro" id="IPR006054">
    <property type="entry name" value="DnaQ"/>
</dbReference>
<dbReference type="GO" id="GO:0009432">
    <property type="term" value="P:SOS response"/>
    <property type="evidence" value="ECO:0007669"/>
    <property type="project" value="UniProtKB-KW"/>
</dbReference>
<dbReference type="InterPro" id="IPR013520">
    <property type="entry name" value="Ribonucl_H"/>
</dbReference>
<evidence type="ECO:0000256" key="5">
    <source>
        <dbReference type="ARBA" id="ARBA00023204"/>
    </source>
</evidence>
<keyword evidence="13" id="KW-0540">Nuclease</keyword>
<evidence type="ECO:0000256" key="7">
    <source>
        <dbReference type="ARBA" id="ARBA00025483"/>
    </source>
</evidence>
<dbReference type="CDD" id="cd06127">
    <property type="entry name" value="DEDDh"/>
    <property type="match status" value="1"/>
</dbReference>
<dbReference type="Gene3D" id="3.40.1440.10">
    <property type="entry name" value="GIY-YIG endonuclease"/>
    <property type="match status" value="1"/>
</dbReference>
<accession>A0A2U2BAH9</accession>
<dbReference type="InterPro" id="IPR036397">
    <property type="entry name" value="RNaseH_sf"/>
</dbReference>
<dbReference type="Pfam" id="PF01541">
    <property type="entry name" value="GIY-YIG"/>
    <property type="match status" value="1"/>
</dbReference>
<dbReference type="InterPro" id="IPR012337">
    <property type="entry name" value="RNaseH-like_sf"/>
</dbReference>
<comment type="subunit">
    <text evidence="8">DNA polymerase III contains a core (composed of alpha, epsilon and theta chains) that associates with a tau subunit. This core dimerizes to form the POLIII' complex. PolIII' associates with the gamma complex (composed of gamma, delta, delta', psi and chi chains) and with the beta chain to form the complete DNA polymerase III complex.</text>
</comment>
<organism evidence="13 14">
    <name type="scientific">Marinilabilia rubra</name>
    <dbReference type="NCBI Taxonomy" id="2162893"/>
    <lineage>
        <taxon>Bacteria</taxon>
        <taxon>Pseudomonadati</taxon>
        <taxon>Bacteroidota</taxon>
        <taxon>Bacteroidia</taxon>
        <taxon>Marinilabiliales</taxon>
        <taxon>Marinilabiliaceae</taxon>
        <taxon>Marinilabilia</taxon>
    </lineage>
</organism>
<dbReference type="SMART" id="SM00465">
    <property type="entry name" value="GIYc"/>
    <property type="match status" value="1"/>
</dbReference>
<feature type="domain" description="GIY-YIG" evidence="12">
    <location>
        <begin position="199"/>
        <end position="275"/>
    </location>
</feature>
<dbReference type="Gene3D" id="3.30.420.10">
    <property type="entry name" value="Ribonuclease H-like superfamily/Ribonuclease H"/>
    <property type="match status" value="1"/>
</dbReference>
<dbReference type="SUPFAM" id="SSF53098">
    <property type="entry name" value="Ribonuclease H-like"/>
    <property type="match status" value="1"/>
</dbReference>
<keyword evidence="3" id="KW-0378">Hydrolase</keyword>
<dbReference type="GO" id="GO:0003887">
    <property type="term" value="F:DNA-directed DNA polymerase activity"/>
    <property type="evidence" value="ECO:0007669"/>
    <property type="project" value="InterPro"/>
</dbReference>
<dbReference type="Proteomes" id="UP000244956">
    <property type="component" value="Unassembled WGS sequence"/>
</dbReference>
<keyword evidence="2" id="KW-0228">DNA excision</keyword>
<comment type="function">
    <text evidence="7">DNA polymerase III is a complex, multichain enzyme responsible for most of the replicative synthesis in bacteria. The epsilon subunit contain the editing function and is a proofreading 3'-5' exonuclease.</text>
</comment>
<dbReference type="InterPro" id="IPR000305">
    <property type="entry name" value="GIY-YIG_endonuc"/>
</dbReference>
<reference evidence="13 14" key="1">
    <citation type="submission" date="2018-05" db="EMBL/GenBank/DDBJ databases">
        <title>Marinilabilia rubrum sp. nov., isolated from saltern sediment.</title>
        <authorList>
            <person name="Zhang R."/>
        </authorList>
    </citation>
    <scope>NUCLEOTIDE SEQUENCE [LARGE SCALE GENOMIC DNA]</scope>
    <source>
        <strain evidence="13 14">WTE16</strain>
    </source>
</reference>
<keyword evidence="14" id="KW-1185">Reference proteome</keyword>
<evidence type="ECO:0000313" key="14">
    <source>
        <dbReference type="Proteomes" id="UP000244956"/>
    </source>
</evidence>
<evidence type="ECO:0000256" key="6">
    <source>
        <dbReference type="ARBA" id="ARBA00023236"/>
    </source>
</evidence>
<dbReference type="CDD" id="cd10434">
    <property type="entry name" value="GIY-YIG_UvrC_Cho"/>
    <property type="match status" value="1"/>
</dbReference>
<evidence type="ECO:0000313" key="13">
    <source>
        <dbReference type="EMBL" id="PWE00075.1"/>
    </source>
</evidence>
<sequence length="460" mass="52617">MMNQLPKYSVIDVETTGGKAGVGRITEIAVYLMEGEEIIDKFVSLVNPECYIPPYISRLTGITNEMVAEAPRFFEIAKKVVEITEDSVFVAHNAPFDYSFVKKEFEGLGYDYNREVMCTVRLSRKVIPGHRSYSLGQLCQELRIPLSDRHRAGGDAHATALLLRHLFEIKGDFILPEDDLDLKGINAELDMKKIRRLPETPGIYFFHNANNEVIYIGKSRNVRKRVLSHLGAKGKRGLRMKEQLTDVSYEVTGSELVALLRESDEIKEQKPLFNRAGRKTRFNWGVFSFKDQKGYYRFLIDRVNSNTRQPLDAFSSKDNAVSMLSNWVEKYELCRQLCGLENKQGPCFNYSVDQCKGACTGEEPSDLYNKRVQQMIDDLNFSSPNFVIFDEGRKAGEKSFVWIEKNVLRGFGWLSEEDTITHPSELEGFVVGGVDNRDTRQIVRSYLVKKSSSRVKILKY</sequence>
<keyword evidence="5" id="KW-0234">DNA repair</keyword>
<keyword evidence="13" id="KW-0269">Exonuclease</keyword>
<dbReference type="GO" id="GO:0003677">
    <property type="term" value="F:DNA binding"/>
    <property type="evidence" value="ECO:0007669"/>
    <property type="project" value="InterPro"/>
</dbReference>
<dbReference type="PANTHER" id="PTHR30562">
    <property type="entry name" value="UVRC/OXIDOREDUCTASE"/>
    <property type="match status" value="1"/>
</dbReference>
<dbReference type="SUPFAM" id="SSF82771">
    <property type="entry name" value="GIY-YIG endonuclease"/>
    <property type="match status" value="1"/>
</dbReference>
<dbReference type="GO" id="GO:0009380">
    <property type="term" value="C:excinuclease repair complex"/>
    <property type="evidence" value="ECO:0007669"/>
    <property type="project" value="TreeGrafter"/>
</dbReference>
<dbReference type="Pfam" id="PF00929">
    <property type="entry name" value="RNase_T"/>
    <property type="match status" value="1"/>
</dbReference>
<keyword evidence="1" id="KW-0227">DNA damage</keyword>
<dbReference type="InterPro" id="IPR050066">
    <property type="entry name" value="UvrABC_protein_C"/>
</dbReference>
<evidence type="ECO:0000256" key="4">
    <source>
        <dbReference type="ARBA" id="ARBA00022881"/>
    </source>
</evidence>
<dbReference type="GO" id="GO:0004527">
    <property type="term" value="F:exonuclease activity"/>
    <property type="evidence" value="ECO:0007669"/>
    <property type="project" value="UniProtKB-KW"/>
</dbReference>